<keyword evidence="4" id="KW-1185">Reference proteome</keyword>
<dbReference type="SUPFAM" id="SSF53649">
    <property type="entry name" value="Alkaline phosphatase-like"/>
    <property type="match status" value="1"/>
</dbReference>
<dbReference type="Pfam" id="PF00884">
    <property type="entry name" value="Sulfatase"/>
    <property type="match status" value="1"/>
</dbReference>
<reference evidence="3 4" key="1">
    <citation type="submission" date="2019-02" db="EMBL/GenBank/DDBJ databases">
        <authorList>
            <person name="Li Y."/>
        </authorList>
    </citation>
    <scope>NUCLEOTIDE SEQUENCE [LARGE SCALE GENOMIC DNA]</scope>
    <source>
        <strain evidence="3 4">3-7</strain>
    </source>
</reference>
<evidence type="ECO:0000259" key="2">
    <source>
        <dbReference type="Pfam" id="PF00884"/>
    </source>
</evidence>
<dbReference type="PANTHER" id="PTHR42693:SF33">
    <property type="entry name" value="ARYLSULFATASE"/>
    <property type="match status" value="1"/>
</dbReference>
<proteinExistence type="inferred from homology"/>
<accession>A0A4Q6Y2H3</accession>
<dbReference type="InterPro" id="IPR000917">
    <property type="entry name" value="Sulfatase_N"/>
</dbReference>
<evidence type="ECO:0000256" key="1">
    <source>
        <dbReference type="ARBA" id="ARBA00008779"/>
    </source>
</evidence>
<dbReference type="InterPro" id="IPR050738">
    <property type="entry name" value="Sulfatase"/>
</dbReference>
<comment type="caution">
    <text evidence="3">The sequence shown here is derived from an EMBL/GenBank/DDBJ whole genome shotgun (WGS) entry which is preliminary data.</text>
</comment>
<dbReference type="PANTHER" id="PTHR42693">
    <property type="entry name" value="ARYLSULFATASE FAMILY MEMBER"/>
    <property type="match status" value="1"/>
</dbReference>
<dbReference type="CDD" id="cd16026">
    <property type="entry name" value="GALNS_like"/>
    <property type="match status" value="1"/>
</dbReference>
<evidence type="ECO:0000313" key="3">
    <source>
        <dbReference type="EMBL" id="RZF63467.1"/>
    </source>
</evidence>
<dbReference type="EMBL" id="SGIS01000026">
    <property type="protein sequence ID" value="RZF63467.1"/>
    <property type="molecule type" value="Genomic_DNA"/>
</dbReference>
<name>A0A4Q6Y2H3_9SPHN</name>
<dbReference type="OrthoDB" id="9803751at2"/>
<protein>
    <submittedName>
        <fullName evidence="3">Sulfatase</fullName>
    </submittedName>
</protein>
<dbReference type="InterPro" id="IPR017850">
    <property type="entry name" value="Alkaline_phosphatase_core_sf"/>
</dbReference>
<dbReference type="Gene3D" id="3.30.1120.10">
    <property type="match status" value="1"/>
</dbReference>
<feature type="domain" description="Sulfatase N-terminal" evidence="2">
    <location>
        <begin position="39"/>
        <end position="338"/>
    </location>
</feature>
<gene>
    <name evidence="3" type="ORF">EWE75_16050</name>
</gene>
<evidence type="ECO:0000313" key="4">
    <source>
        <dbReference type="Proteomes" id="UP000292085"/>
    </source>
</evidence>
<dbReference type="GO" id="GO:0004065">
    <property type="term" value="F:arylsulfatase activity"/>
    <property type="evidence" value="ECO:0007669"/>
    <property type="project" value="TreeGrafter"/>
</dbReference>
<dbReference type="AlphaFoldDB" id="A0A4Q6Y2H3"/>
<comment type="similarity">
    <text evidence="1">Belongs to the sulfatase family.</text>
</comment>
<organism evidence="3 4">
    <name type="scientific">Sphingomonas populi</name>
    <dbReference type="NCBI Taxonomy" id="2484750"/>
    <lineage>
        <taxon>Bacteria</taxon>
        <taxon>Pseudomonadati</taxon>
        <taxon>Pseudomonadota</taxon>
        <taxon>Alphaproteobacteria</taxon>
        <taxon>Sphingomonadales</taxon>
        <taxon>Sphingomonadaceae</taxon>
        <taxon>Sphingomonas</taxon>
    </lineage>
</organism>
<dbReference type="Proteomes" id="UP000292085">
    <property type="component" value="Unassembled WGS sequence"/>
</dbReference>
<dbReference type="Gene3D" id="3.40.720.10">
    <property type="entry name" value="Alkaline Phosphatase, subunit A"/>
    <property type="match status" value="1"/>
</dbReference>
<sequence length="461" mass="50028">MSEAKFSRGWLRRDVVSAALGTAALGISSAAASKPRRPSNIVLIVCDDLGYGDIGATGGRTIRTPNIDRLAGEGTVFTDYYAAANLCTPSRAGLLTGRYPVRTGLGYQVILVDDDRGLPQSEVTIAEALKPAGYVSGLFGKWHLGHRGPAWPPTNHGFDRFFGIPYSHDMTPLSLFSVDAGGPIRSEPADLPQLQQRFYAEAERFITANAAKPFFVELALSAPHLPEHPHAPFSGTSPAGDYGDVVGEIDSIVGRLLDRLKQLGLDRDTMVLFTSDNGPWFEGSAGGLRQRKGGGGYDGGYRVPLIVRQPGVVPANHRSNTMTMAIDFLPTFCAMAGVAPPAGVTLDGRDIMPVLRGATMVSPHDELVLFDNEEPVAIRTQRWKFVASDYYRGRRFPTDPLYPQLYDVAADPSESYSLASRYPEVLADMRSRLQRAKATFAPFKSKTIPPVFARSAAMHQD</sequence>